<keyword evidence="4" id="KW-0653">Protein transport</keyword>
<keyword evidence="4" id="KW-1133">Transmembrane helix</keyword>
<comment type="subcellular location">
    <subcellularLocation>
        <location evidence="2">Plastid</location>
        <location evidence="2">Chloroplast inner membrane</location>
        <topology evidence="2">Multi-pass membrane protein</topology>
    </subcellularLocation>
</comment>
<reference evidence="5" key="2">
    <citation type="journal article" date="2019" name="Mitochondrial DNA Part B Resour">
        <title>Complete chloroplast genome sequence of Elatostema dissectum (Urticaceae).</title>
        <authorList>
            <person name="Fu L.-F."/>
            <person name="Xin Z.-B."/>
            <person name="Wen F."/>
            <person name="Li S."/>
            <person name="Wei Y.-G."/>
        </authorList>
    </citation>
    <scope>NUCLEOTIDE SEQUENCE</scope>
</reference>
<keyword evidence="4 5" id="KW-0934">Plastid</keyword>
<reference evidence="5" key="1">
    <citation type="submission" date="2018-11" db="EMBL/GenBank/DDBJ databases">
        <authorList>
            <person name="Fu L."/>
        </authorList>
    </citation>
    <scope>NUCLEOTIDE SEQUENCE</scope>
</reference>
<evidence type="ECO:0000313" key="5">
    <source>
        <dbReference type="EMBL" id="QIM59027.1"/>
    </source>
</evidence>
<comment type="function">
    <text evidence="1 4">Involved in protein precursor import into chloroplasts. May be part of an intermediate translocation complex acting as a protein-conducting channel at the inner envelope.</text>
</comment>
<geneLocation type="chloroplast" evidence="5"/>
<dbReference type="InterPro" id="IPR008896">
    <property type="entry name" value="TIC214"/>
</dbReference>
<dbReference type="Pfam" id="PF05758">
    <property type="entry name" value="Ycf1"/>
    <property type="match status" value="2"/>
</dbReference>
<evidence type="ECO:0000256" key="1">
    <source>
        <dbReference type="ARBA" id="ARBA00002515"/>
    </source>
</evidence>
<keyword evidence="4" id="KW-0813">Transport</keyword>
<feature type="transmembrane region" description="Helical" evidence="4">
    <location>
        <begin position="88"/>
        <end position="108"/>
    </location>
</feature>
<dbReference type="RefSeq" id="YP_009757208.1">
    <property type="nucleotide sequence ID" value="NC_047192.1"/>
</dbReference>
<keyword evidence="4" id="KW-0812">Transmembrane</keyword>
<sequence length="1685" mass="203970">MSFYFYIWKVKKSSYNNPEIEIEKKKGRFVMIFQSFILGNLVSLCMKIINSVVVVGLYYGFLTTFSIGPSYLFLLRARAMKEGTEKKVSATTGFITGQLMMFISIYYVPLHLALGRPHTITVLALPYLLFHFFWNNHKHFFDYRSTNRNSMRNLSIQCVFLNNLIFQLFNHFILPSSMLVRLVNIYMFRCNNKMLFVTSSFVGWLIGHILFMKWVGLVLVWIRQNNSIRSNKYLVAALINFRARSFSILLFITCVYYLGRIPSPIPMKETEEKEDPDKIDEREEIRVNRKKKTKDEFLFKETRYKNRPVYETYYLDVDRNQENSKLEIFKEKKYFQSKLLKILIRKIHTLIDRKKFDRLLELEKPIITSLFDYKDWNLWFRSKKTNRFEKAITLKHEISQYFFFARQSDGKERISLTHPISLATCFQMIQRKISLFTIEELSYDELYNNSNSKKKEKRKSINNKFLNIVKILDKTRKSKSLILYVLEKRNEQTSKSQNYKKNPRKRGWRNKIYRLFKLKKSKTYSTKKKKRRKLFIGIGLKKLKKKVIQRDFKLKEILTEIITRWNMNEKKIFRIVHNLIFFLHKGILYNKKEIKVIFAIRTNPKKNRISSNNYNRLLRIFFRIVLRPNFRQNLLKGAIRGQSRKIGSVFWWKAFLTSFRNKFTEKKKVYKVLEHLPDAVRRGRNFLLLIQSILRQYIILPSLILVKTSIRSLLRQKSEWELDVIDWKNEVHLKYSYDKLYELLKNEWPIKVFQSHIHIKIESPFRLKFWHDTSKIINNDNKNYFLNFFGLAETENIFGQFETENIFYIPDIKILFKDIKSLFNSYCFQKLFKVLLKSSCIVLINLNEARRIFFQKGLKKIKKGFSKTIRFLKNRQKIILFRLKKIEKYELSENKKEKNLISNNEIIDKAFITVQSRNCTTFSLTKKKLQRITARTNTIIEEIQKILKVNKNEFISLHRNFHYKKIGYDEKMLELQKTFLQLLKKKNVRLIRKTTYFINLSVNGIYTYVFLYIYKFFDIFYRRNVQLFFFEFKKKIIIKYNSCNNSIYNNEKQKTDKKKKKRNKTKFIYSINKELSNSSNKNLHAFCDLSYLSQTYVFYKLLQNTFFNFFNLDKDKLRSVFQSNVTYFFLKNEIKNYFIGTQTIFHSKLRHKNLRNSKRIQQWKNRLKNFYKNDLFQLVSQETRNIVNYCSIVQNTNLKKFYSYEKNRLLKSEKKKNVKKQDKYNFLAYQFIKYEDKNNSFISEIPLQVNYNQYILSNYDANKRTMQVGISLNNYLDRNFFYWLRMNEEILKFPLFNFELGLFPEFLILSNSYKKKNKSWNLSIKWIFLNFNQNGIENTKNLPLNKNNSPFNKKNLPFLVKRNYCLFEITEITEITEILKRNKINKINQNFLILKLMKLNEILKLNEIKEINQNVLILNHLNILKKFFKKFQNKKRYNFFEAIYLFFKKKIQKLGKKKIQKLGKNKIKKLGKNKMTFEFFLFRNKLLKLNSNVLNSKAYSICIEAFKRGQFSIEPVRLSIKKKGQFLMHQTISISISVVNQSNHRINQRDREKGHIDKKNYDELILKHQKITQNRAKTHYALFVLESSLSPRRRKEFRIIIYFYSMNRRGMPLNCTFFSENYNENKEKKPVLNKNKRDTKIQLKIFLWPNYRLEDFVCLNRYWFDTNNGSRFGMLRVHMYPQLKK</sequence>
<keyword evidence="3 4" id="KW-1001">Plastid inner membrane</keyword>
<comment type="subunit">
    <text evidence="4">Part of the Tic complex.</text>
</comment>
<name>A0A6G8IZD5_9ROSA</name>
<evidence type="ECO:0000256" key="4">
    <source>
        <dbReference type="RuleBase" id="RU364085"/>
    </source>
</evidence>
<dbReference type="GO" id="GO:0015031">
    <property type="term" value="P:protein transport"/>
    <property type="evidence" value="ECO:0007669"/>
    <property type="project" value="UniProtKB-KW"/>
</dbReference>
<organism evidence="5">
    <name type="scientific">Elatostema dissectum</name>
    <dbReference type="NCBI Taxonomy" id="1785620"/>
    <lineage>
        <taxon>Eukaryota</taxon>
        <taxon>Viridiplantae</taxon>
        <taxon>Streptophyta</taxon>
        <taxon>Embryophyta</taxon>
        <taxon>Tracheophyta</taxon>
        <taxon>Spermatophyta</taxon>
        <taxon>Magnoliopsida</taxon>
        <taxon>eudicotyledons</taxon>
        <taxon>Gunneridae</taxon>
        <taxon>Pentapetalae</taxon>
        <taxon>rosids</taxon>
        <taxon>fabids</taxon>
        <taxon>Rosales</taxon>
        <taxon>Urticaceae</taxon>
        <taxon>Elatostema</taxon>
    </lineage>
</organism>
<dbReference type="GO" id="GO:0009706">
    <property type="term" value="C:chloroplast inner membrane"/>
    <property type="evidence" value="ECO:0007669"/>
    <property type="project" value="UniProtKB-SubCell"/>
</dbReference>
<feature type="transmembrane region" description="Helical" evidence="4">
    <location>
        <begin position="194"/>
        <end position="222"/>
    </location>
</feature>
<dbReference type="EMBL" id="MK227819">
    <property type="protein sequence ID" value="QIM59027.1"/>
    <property type="molecule type" value="Genomic_DNA"/>
</dbReference>
<protein>
    <recommendedName>
        <fullName evidence="4">Protein TIC 214</fullName>
    </recommendedName>
    <alternativeName>
        <fullName evidence="4">Translocon at the inner envelope membrane of chloroplasts 214</fullName>
    </alternativeName>
</protein>
<gene>
    <name evidence="5" type="primary">ycf1</name>
    <name evidence="4" type="synonym">TIC214</name>
</gene>
<comment type="similarity">
    <text evidence="4">Belongs to the TIC214 family.</text>
</comment>
<accession>A0A6G8IZD5</accession>
<evidence type="ECO:0000256" key="3">
    <source>
        <dbReference type="ARBA" id="ARBA00022780"/>
    </source>
</evidence>
<proteinExistence type="inferred from homology"/>
<feature type="transmembrane region" description="Helical" evidence="4">
    <location>
        <begin position="234"/>
        <end position="258"/>
    </location>
</feature>
<dbReference type="GeneID" id="54590886"/>
<feature type="transmembrane region" description="Helical" evidence="4">
    <location>
        <begin position="114"/>
        <end position="134"/>
    </location>
</feature>
<dbReference type="PANTHER" id="PTHR33163">
    <property type="entry name" value="PROTEIN TIC 214-RELATED"/>
    <property type="match status" value="1"/>
</dbReference>
<feature type="transmembrane region" description="Helical" evidence="4">
    <location>
        <begin position="55"/>
        <end position="76"/>
    </location>
</feature>
<dbReference type="PANTHER" id="PTHR33163:SF40">
    <property type="entry name" value="PROTEIN TIC 214"/>
    <property type="match status" value="1"/>
</dbReference>
<evidence type="ECO:0000256" key="2">
    <source>
        <dbReference type="ARBA" id="ARBA00004478"/>
    </source>
</evidence>
<feature type="transmembrane region" description="Helical" evidence="4">
    <location>
        <begin position="154"/>
        <end position="174"/>
    </location>
</feature>
<keyword evidence="4 5" id="KW-0150">Chloroplast</keyword>
<keyword evidence="4" id="KW-0472">Membrane</keyword>